<dbReference type="GeneID" id="5884823"/>
<keyword evidence="3" id="KW-1133">Transmembrane helix</keyword>
<evidence type="ECO:0000256" key="1">
    <source>
        <dbReference type="SAM" id="Coils"/>
    </source>
</evidence>
<keyword evidence="3" id="KW-0472">Membrane</keyword>
<dbReference type="VEuPathDB" id="AmoebaDB:EDI_268050"/>
<dbReference type="RefSeq" id="XP_001739681.1">
    <property type="nucleotide sequence ID" value="XM_001739629.1"/>
</dbReference>
<proteinExistence type="predicted"/>
<reference evidence="5" key="1">
    <citation type="submission" date="2007-12" db="EMBL/GenBank/DDBJ databases">
        <title>Annotation of Entamoeba dispar SAW760.</title>
        <authorList>
            <person name="Lorenzi H."/>
            <person name="Inman J."/>
            <person name="Schobel S."/>
            <person name="Amedeo P."/>
            <person name="Caler E."/>
        </authorList>
    </citation>
    <scope>NUCLEOTIDE SEQUENCE [LARGE SCALE GENOMIC DNA]</scope>
    <source>
        <strain evidence="5">ATCC PRA-260 / SAW760</strain>
    </source>
</reference>
<dbReference type="Proteomes" id="UP000008076">
    <property type="component" value="Unassembled WGS sequence"/>
</dbReference>
<feature type="coiled-coil region" evidence="1">
    <location>
        <begin position="212"/>
        <end position="246"/>
    </location>
</feature>
<feature type="compositionally biased region" description="Basic and acidic residues" evidence="2">
    <location>
        <begin position="190"/>
        <end position="211"/>
    </location>
</feature>
<accession>B0ENG3</accession>
<evidence type="ECO:0000313" key="4">
    <source>
        <dbReference type="EMBL" id="EDR23933.1"/>
    </source>
</evidence>
<sequence length="271" mass="31181">MIKSKLKEKTDSISETIVSLSLLKNPISIIDALLHLNADCTSIVIIATVSPFLRVLHQKEKATSLIKGFNQGKNSVDEIQEICITITEVIHLLGCLGDLTIKQQKDIQETQEDTNKIYQNSLQELQRKIKKNEDITETLKPIDKQLFIMMDVVLNIQKEIEDEIQKYVEERVKFNQEYEKRKIQMGASPEPKKDKSSKSKEKFSQSVEEKEKQEYNQTIQLCEKIAKTAKNEIREEEKQEKQEEIRKTKIIIVGSLALIILGIAMLLVQNN</sequence>
<keyword evidence="5" id="KW-1185">Reference proteome</keyword>
<feature type="region of interest" description="Disordered" evidence="2">
    <location>
        <begin position="182"/>
        <end position="211"/>
    </location>
</feature>
<dbReference type="eggNOG" id="ENOG502RBYI">
    <property type="taxonomic scope" value="Eukaryota"/>
</dbReference>
<dbReference type="OrthoDB" id="30224at2759"/>
<organism evidence="5">
    <name type="scientific">Entamoeba dispar (strain ATCC PRA-260 / SAW760)</name>
    <dbReference type="NCBI Taxonomy" id="370354"/>
    <lineage>
        <taxon>Eukaryota</taxon>
        <taxon>Amoebozoa</taxon>
        <taxon>Evosea</taxon>
        <taxon>Archamoebae</taxon>
        <taxon>Mastigamoebida</taxon>
        <taxon>Entamoebidae</taxon>
        <taxon>Entamoeba</taxon>
    </lineage>
</organism>
<feature type="coiled-coil region" evidence="1">
    <location>
        <begin position="108"/>
        <end position="177"/>
    </location>
</feature>
<gene>
    <name evidence="4" type="ORF">EDI_268050</name>
</gene>
<dbReference type="KEGG" id="edi:EDI_268050"/>
<keyword evidence="1" id="KW-0175">Coiled coil</keyword>
<evidence type="ECO:0000256" key="3">
    <source>
        <dbReference type="SAM" id="Phobius"/>
    </source>
</evidence>
<dbReference type="AlphaFoldDB" id="B0ENG3"/>
<name>B0ENG3_ENTDS</name>
<evidence type="ECO:0000256" key="2">
    <source>
        <dbReference type="SAM" id="MobiDB-lite"/>
    </source>
</evidence>
<dbReference type="EMBL" id="DS550087">
    <property type="protein sequence ID" value="EDR23933.1"/>
    <property type="molecule type" value="Genomic_DNA"/>
</dbReference>
<dbReference type="OMA" id="MEMWASA"/>
<evidence type="ECO:0000313" key="5">
    <source>
        <dbReference type="Proteomes" id="UP000008076"/>
    </source>
</evidence>
<feature type="transmembrane region" description="Helical" evidence="3">
    <location>
        <begin position="250"/>
        <end position="268"/>
    </location>
</feature>
<protein>
    <submittedName>
        <fullName evidence="4">Uncharacterized protein</fullName>
    </submittedName>
</protein>
<keyword evidence="3" id="KW-0812">Transmembrane</keyword>